<feature type="transmembrane region" description="Helical" evidence="1">
    <location>
        <begin position="243"/>
        <end position="264"/>
    </location>
</feature>
<feature type="transmembrane region" description="Helical" evidence="1">
    <location>
        <begin position="40"/>
        <end position="61"/>
    </location>
</feature>
<evidence type="ECO:0000256" key="1">
    <source>
        <dbReference type="SAM" id="Phobius"/>
    </source>
</evidence>
<dbReference type="EMBL" id="LR962863">
    <property type="protein sequence ID" value="CAD7360778.1"/>
    <property type="molecule type" value="Genomic_DNA"/>
</dbReference>
<keyword evidence="5" id="KW-0645">Protease</keyword>
<keyword evidence="4" id="KW-0378">Hydrolase</keyword>
<accession>A0A7Z7VY36</accession>
<feature type="transmembrane region" description="Helical" evidence="1">
    <location>
        <begin position="199"/>
        <end position="217"/>
    </location>
</feature>
<evidence type="ECO:0000313" key="7">
    <source>
        <dbReference type="Proteomes" id="UP000572988"/>
    </source>
</evidence>
<feature type="transmembrane region" description="Helical" evidence="1">
    <location>
        <begin position="147"/>
        <end position="166"/>
    </location>
</feature>
<feature type="transmembrane region" description="Helical" evidence="1">
    <location>
        <begin position="7"/>
        <end position="34"/>
    </location>
</feature>
<dbReference type="InterPro" id="IPR003675">
    <property type="entry name" value="Rce1/LyrA-like_dom"/>
</dbReference>
<dbReference type="AlphaFoldDB" id="A0A7Z7VY36"/>
<dbReference type="Pfam" id="PF02517">
    <property type="entry name" value="Rce1-like"/>
    <property type="match status" value="1"/>
</dbReference>
<dbReference type="EMBL" id="POVK01000030">
    <property type="protein sequence ID" value="NHA34666.1"/>
    <property type="molecule type" value="Genomic_DNA"/>
</dbReference>
<reference evidence="3 6" key="3">
    <citation type="submission" date="2020-11" db="EMBL/GenBank/DDBJ databases">
        <authorList>
            <consortium name="Pathogen Informatics"/>
        </authorList>
    </citation>
    <scope>NUCLEOTIDE SEQUENCE [LARGE SCALE GENOMIC DNA]</scope>
    <source>
        <strain evidence="3 6">NCTC12218</strain>
    </source>
</reference>
<dbReference type="PANTHER" id="PTHR39430">
    <property type="entry name" value="MEMBRANE-ASSOCIATED PROTEASE-RELATED"/>
    <property type="match status" value="1"/>
</dbReference>
<dbReference type="Proteomes" id="UP000572988">
    <property type="component" value="Unassembled WGS sequence"/>
</dbReference>
<keyword evidence="1" id="KW-1133">Transmembrane helix</keyword>
<dbReference type="Proteomes" id="UP000264146">
    <property type="component" value="Chromosome"/>
</dbReference>
<evidence type="ECO:0000313" key="4">
    <source>
        <dbReference type="EMBL" id="NHA34666.1"/>
    </source>
</evidence>
<organism evidence="5">
    <name type="scientific">Staphylococcus schleiferi</name>
    <dbReference type="NCBI Taxonomy" id="1295"/>
    <lineage>
        <taxon>Bacteria</taxon>
        <taxon>Bacillati</taxon>
        <taxon>Bacillota</taxon>
        <taxon>Bacilli</taxon>
        <taxon>Bacillales</taxon>
        <taxon>Staphylococcaceae</taxon>
        <taxon>Staphylococcus</taxon>
    </lineage>
</organism>
<protein>
    <submittedName>
        <fullName evidence="5">CAAX amino terminal protease</fullName>
    </submittedName>
    <submittedName>
        <fullName evidence="4">CPBP family intramembrane metalloprotease</fullName>
    </submittedName>
</protein>
<dbReference type="RefSeq" id="WP_016425655.1">
    <property type="nucleotide sequence ID" value="NZ_CABKRV010000002.1"/>
</dbReference>
<dbReference type="GO" id="GO:0006508">
    <property type="term" value="P:proteolysis"/>
    <property type="evidence" value="ECO:0007669"/>
    <property type="project" value="UniProtKB-KW"/>
</dbReference>
<dbReference type="EMBL" id="UHEF01000001">
    <property type="protein sequence ID" value="SUM90432.1"/>
    <property type="molecule type" value="Genomic_DNA"/>
</dbReference>
<dbReference type="PANTHER" id="PTHR39430:SF1">
    <property type="entry name" value="PROTEASE"/>
    <property type="match status" value="1"/>
</dbReference>
<evidence type="ECO:0000313" key="5">
    <source>
        <dbReference type="EMBL" id="SUM90432.1"/>
    </source>
</evidence>
<dbReference type="GO" id="GO:0004175">
    <property type="term" value="F:endopeptidase activity"/>
    <property type="evidence" value="ECO:0007669"/>
    <property type="project" value="UniProtKB-ARBA"/>
</dbReference>
<keyword evidence="1" id="KW-0472">Membrane</keyword>
<feature type="transmembrane region" description="Helical" evidence="1">
    <location>
        <begin position="172"/>
        <end position="192"/>
    </location>
</feature>
<feature type="transmembrane region" description="Helical" evidence="1">
    <location>
        <begin position="82"/>
        <end position="101"/>
    </location>
</feature>
<evidence type="ECO:0000313" key="6">
    <source>
        <dbReference type="Proteomes" id="UP000264146"/>
    </source>
</evidence>
<feature type="domain" description="CAAX prenyl protease 2/Lysostaphin resistance protein A-like" evidence="2">
    <location>
        <begin position="116"/>
        <end position="211"/>
    </location>
</feature>
<evidence type="ECO:0000259" key="2">
    <source>
        <dbReference type="Pfam" id="PF02517"/>
    </source>
</evidence>
<keyword evidence="7" id="KW-1185">Reference proteome</keyword>
<dbReference type="GO" id="GO:0080120">
    <property type="term" value="P:CAAX-box protein maturation"/>
    <property type="evidence" value="ECO:0007669"/>
    <property type="project" value="UniProtKB-ARBA"/>
</dbReference>
<reference evidence="4 7" key="1">
    <citation type="submission" date="2018-01" db="EMBL/GenBank/DDBJ databases">
        <title>Complete genome sequence of Staphylococcus Scheliferi isolated from human.</title>
        <authorList>
            <person name="Abouelkhair M.A."/>
            <person name="Bemis D.A."/>
            <person name="Kania S.A."/>
        </authorList>
    </citation>
    <scope>NUCLEOTIDE SEQUENCE [LARGE SCALE GENOMIC DNA]</scope>
    <source>
        <strain evidence="4 7">ATCC 43808</strain>
    </source>
</reference>
<feature type="transmembrane region" description="Helical" evidence="1">
    <location>
        <begin position="113"/>
        <end position="135"/>
    </location>
</feature>
<name>A0A7Z7VY36_STASC</name>
<gene>
    <name evidence="4" type="ORF">C1O36_09100</name>
    <name evidence="5" type="ORF">NCTC12218_02480</name>
</gene>
<keyword evidence="4" id="KW-0482">Metalloprotease</keyword>
<keyword evidence="1" id="KW-0812">Transmembrane</keyword>
<dbReference type="GeneID" id="93791110"/>
<reference evidence="5" key="2">
    <citation type="submission" date="2018-06" db="EMBL/GenBank/DDBJ databases">
        <authorList>
            <consortium name="Pathogen Informatics"/>
            <person name="Doyle S."/>
        </authorList>
    </citation>
    <scope>NUCLEOTIDE SEQUENCE [LARGE SCALE GENOMIC DNA]</scope>
    <source>
        <strain evidence="5">NCTC12218</strain>
    </source>
</reference>
<sequence length="277" mass="31590">MKQALKVIINCLSALFIMTLINGFAPLIGIIPFIGMEDLGYTLSHLLILILTFLFVYCCITKGIRTNLSDYRITKPYLKREWFFLGIIALIIMYSGFFIITNGVWRSCNISNIPIFITVIIITSLSTSIAEELFFRGLLLGYIERRINIYWGLIISSALFSVVHIMNGNFDLQNIIQISIGIFIAGLCYGLLTIYYKTIWSSIVIHFLFDITQLFDITTKQSNQSVMEYVYSNSNQLITGGQYGSTVSIITISSFIVIALYIIYKMNKLYKTTTHNR</sequence>
<proteinExistence type="predicted"/>
<dbReference type="GO" id="GO:0008237">
    <property type="term" value="F:metallopeptidase activity"/>
    <property type="evidence" value="ECO:0007669"/>
    <property type="project" value="UniProtKB-KW"/>
</dbReference>
<evidence type="ECO:0000313" key="3">
    <source>
        <dbReference type="EMBL" id="CAD7360778.1"/>
    </source>
</evidence>